<evidence type="ECO:0000313" key="2">
    <source>
        <dbReference type="Proteomes" id="UP000430692"/>
    </source>
</evidence>
<dbReference type="RefSeq" id="WP_160800880.1">
    <property type="nucleotide sequence ID" value="NZ_WUUL01000004.1"/>
</dbReference>
<keyword evidence="2" id="KW-1185">Reference proteome</keyword>
<sequence>MFPEFHLDFSLSALSTFLVSLFALVLPLSSLFGDSAGWQVLTYKEKVHWNSTLDYYITNVDGAHASGYVKVCNNSSGGRYFYIKDYDPDNKDDHFTYAYLNSGACDSWDLTSMSGIIDGANNQAEIYIQTSNGNSYFFIYD</sequence>
<organism evidence="1 2">
    <name type="scientific">Shimazuella alba</name>
    <dbReference type="NCBI Taxonomy" id="2690964"/>
    <lineage>
        <taxon>Bacteria</taxon>
        <taxon>Bacillati</taxon>
        <taxon>Bacillota</taxon>
        <taxon>Bacilli</taxon>
        <taxon>Bacillales</taxon>
        <taxon>Thermoactinomycetaceae</taxon>
        <taxon>Shimazuella</taxon>
    </lineage>
</organism>
<name>A0A6I4VPM2_9BACL</name>
<gene>
    <name evidence="1" type="ORF">GSM42_07205</name>
</gene>
<proteinExistence type="predicted"/>
<dbReference type="Proteomes" id="UP000430692">
    <property type="component" value="Unassembled WGS sequence"/>
</dbReference>
<evidence type="ECO:0000313" key="1">
    <source>
        <dbReference type="EMBL" id="MXQ53519.1"/>
    </source>
</evidence>
<comment type="caution">
    <text evidence="1">The sequence shown here is derived from an EMBL/GenBank/DDBJ whole genome shotgun (WGS) entry which is preliminary data.</text>
</comment>
<protein>
    <submittedName>
        <fullName evidence="1">Uncharacterized protein</fullName>
    </submittedName>
</protein>
<reference evidence="1 2" key="1">
    <citation type="submission" date="2019-12" db="EMBL/GenBank/DDBJ databases">
        <title>Whole-genome analyses of novel actinobacteria.</title>
        <authorList>
            <person name="Sahin N."/>
            <person name="Saygin H."/>
        </authorList>
    </citation>
    <scope>NUCLEOTIDE SEQUENCE [LARGE SCALE GENOMIC DNA]</scope>
    <source>
        <strain evidence="1 2">KC615</strain>
    </source>
</reference>
<dbReference type="AlphaFoldDB" id="A0A6I4VPM2"/>
<dbReference type="EMBL" id="WUUL01000004">
    <property type="protein sequence ID" value="MXQ53519.1"/>
    <property type="molecule type" value="Genomic_DNA"/>
</dbReference>
<accession>A0A6I4VPM2</accession>